<dbReference type="FunFam" id="3.40.309.10:FF:000009">
    <property type="entry name" value="Aldehyde dehydrogenase A"/>
    <property type="match status" value="1"/>
</dbReference>
<feature type="domain" description="Aldehyde dehydrogenase" evidence="4">
    <location>
        <begin position="10"/>
        <end position="427"/>
    </location>
</feature>
<evidence type="ECO:0000313" key="5">
    <source>
        <dbReference type="EMBL" id="QJE96400.1"/>
    </source>
</evidence>
<dbReference type="Gene3D" id="3.40.605.10">
    <property type="entry name" value="Aldehyde Dehydrogenase, Chain A, domain 1"/>
    <property type="match status" value="1"/>
</dbReference>
<reference evidence="5 6" key="1">
    <citation type="submission" date="2020-04" db="EMBL/GenBank/DDBJ databases">
        <title>Luteolibacter sp. G-1-1-1 isolated from soil.</title>
        <authorList>
            <person name="Dahal R.H."/>
        </authorList>
    </citation>
    <scope>NUCLEOTIDE SEQUENCE [LARGE SCALE GENOMIC DNA]</scope>
    <source>
        <strain evidence="5 6">G-1-1-1</strain>
    </source>
</reference>
<evidence type="ECO:0000259" key="4">
    <source>
        <dbReference type="Pfam" id="PF00171"/>
    </source>
</evidence>
<gene>
    <name evidence="5" type="ORF">HHL09_11605</name>
</gene>
<sequence length="428" mass="46180">MSDPLQMVSTAFELLRTLSFEERAAGLRRAADLLEERKDEFARLMAEEMGKPVAQGRAEVEKCAKVCRYYAEHGEAMLAPREVEGGVIRHEPLGTVLAIMPWNFPFWQMFRFAAPGLMAGNTILLKHASNVSGCAKAIVAVMAGAFEREDFVQAVFISGKEVEPLIADPRVRAVTFTGSTEAGRQVAAAAGKHLKKSVLELGGSDPYLVLEDADLKAAAKTCAAARMVNGGQSCIAAKRFLVTEPVHDEFVALLREELARHVAGDPMDEATLLGPMARADLRDEIHGQVVDSIAAGAELLLGGELPEAEELRGKPYYPATLLAKVKPGMRVFEEETFGPVAPVVRVKNMQEAIELANRTPFGLGAAVFSGSEARARSVAQALETGTVAINAQVVSDPRFPFGGVKDSGWGRELGEHGIREFVNVKTVR</sequence>
<evidence type="ECO:0000256" key="3">
    <source>
        <dbReference type="ARBA" id="ARBA00023002"/>
    </source>
</evidence>
<evidence type="ECO:0000256" key="2">
    <source>
        <dbReference type="ARBA" id="ARBA00022857"/>
    </source>
</evidence>
<keyword evidence="2" id="KW-0521">NADP</keyword>
<organism evidence="5 6">
    <name type="scientific">Luteolibacter luteus</name>
    <dbReference type="NCBI Taxonomy" id="2728835"/>
    <lineage>
        <taxon>Bacteria</taxon>
        <taxon>Pseudomonadati</taxon>
        <taxon>Verrucomicrobiota</taxon>
        <taxon>Verrucomicrobiia</taxon>
        <taxon>Verrucomicrobiales</taxon>
        <taxon>Verrucomicrobiaceae</taxon>
        <taxon>Luteolibacter</taxon>
    </lineage>
</organism>
<evidence type="ECO:0000256" key="1">
    <source>
        <dbReference type="ARBA" id="ARBA00009986"/>
    </source>
</evidence>
<dbReference type="PANTHER" id="PTHR43217:SF1">
    <property type="entry name" value="SUCCINATE SEMIALDEHYDE DEHYDROGENASE [NAD(P)+] SAD"/>
    <property type="match status" value="1"/>
</dbReference>
<dbReference type="Gene3D" id="3.40.309.10">
    <property type="entry name" value="Aldehyde Dehydrogenase, Chain A, domain 2"/>
    <property type="match status" value="1"/>
</dbReference>
<dbReference type="InterPro" id="IPR016162">
    <property type="entry name" value="Ald_DH_N"/>
</dbReference>
<dbReference type="KEGG" id="luo:HHL09_11605"/>
<dbReference type="PANTHER" id="PTHR43217">
    <property type="entry name" value="SUCCINATE SEMIALDEHYDE DEHYDROGENASE [NAD(P)+] SAD"/>
    <property type="match status" value="1"/>
</dbReference>
<comment type="similarity">
    <text evidence="1">Belongs to the aldehyde dehydrogenase family.</text>
</comment>
<dbReference type="Pfam" id="PF00171">
    <property type="entry name" value="Aldedh"/>
    <property type="match status" value="1"/>
</dbReference>
<name>A0A858RJL9_9BACT</name>
<dbReference type="InterPro" id="IPR015590">
    <property type="entry name" value="Aldehyde_DH_dom"/>
</dbReference>
<dbReference type="InterPro" id="IPR044148">
    <property type="entry name" value="ALDH_GabD1-like"/>
</dbReference>
<accession>A0A858RJL9</accession>
<evidence type="ECO:0000313" key="6">
    <source>
        <dbReference type="Proteomes" id="UP000501812"/>
    </source>
</evidence>
<dbReference type="CDD" id="cd07100">
    <property type="entry name" value="ALDH_SSADH1_GabD1"/>
    <property type="match status" value="1"/>
</dbReference>
<dbReference type="SUPFAM" id="SSF53720">
    <property type="entry name" value="ALDH-like"/>
    <property type="match status" value="1"/>
</dbReference>
<dbReference type="EMBL" id="CP051774">
    <property type="protein sequence ID" value="QJE96400.1"/>
    <property type="molecule type" value="Genomic_DNA"/>
</dbReference>
<dbReference type="GO" id="GO:0004030">
    <property type="term" value="F:aldehyde dehydrogenase [NAD(P)+] activity"/>
    <property type="evidence" value="ECO:0007669"/>
    <property type="project" value="InterPro"/>
</dbReference>
<protein>
    <submittedName>
        <fullName evidence="5">NAD-dependent succinate-semialdehyde dehydrogenase</fullName>
    </submittedName>
</protein>
<dbReference type="GO" id="GO:0004777">
    <property type="term" value="F:succinate-semialdehyde dehydrogenase (NAD+) activity"/>
    <property type="evidence" value="ECO:0007669"/>
    <property type="project" value="TreeGrafter"/>
</dbReference>
<dbReference type="Proteomes" id="UP000501812">
    <property type="component" value="Chromosome"/>
</dbReference>
<dbReference type="InterPro" id="IPR047110">
    <property type="entry name" value="GABD/Sad-like"/>
</dbReference>
<dbReference type="InterPro" id="IPR016163">
    <property type="entry name" value="Ald_DH_C"/>
</dbReference>
<dbReference type="RefSeq" id="WP_169454801.1">
    <property type="nucleotide sequence ID" value="NZ_CP051774.1"/>
</dbReference>
<dbReference type="InterPro" id="IPR016161">
    <property type="entry name" value="Ald_DH/histidinol_DH"/>
</dbReference>
<proteinExistence type="inferred from homology"/>
<dbReference type="AlphaFoldDB" id="A0A858RJL9"/>
<keyword evidence="3" id="KW-0560">Oxidoreductase</keyword>
<keyword evidence="6" id="KW-1185">Reference proteome</keyword>